<comment type="caution">
    <text evidence="2">The sequence shown here is derived from an EMBL/GenBank/DDBJ whole genome shotgun (WGS) entry which is preliminary data.</text>
</comment>
<evidence type="ECO:0000313" key="2">
    <source>
        <dbReference type="EMBL" id="KAJ8534763.1"/>
    </source>
</evidence>
<dbReference type="Proteomes" id="UP001152561">
    <property type="component" value="Unassembled WGS sequence"/>
</dbReference>
<feature type="compositionally biased region" description="Basic and acidic residues" evidence="1">
    <location>
        <begin position="262"/>
        <end position="283"/>
    </location>
</feature>
<dbReference type="AlphaFoldDB" id="A0A9Q1LH36"/>
<keyword evidence="3" id="KW-1185">Reference proteome</keyword>
<evidence type="ECO:0000256" key="1">
    <source>
        <dbReference type="SAM" id="MobiDB-lite"/>
    </source>
</evidence>
<sequence length="283" mass="31626">MAGAGHWSAPLVPGQLLVITSTHQFPPLNDHSSSAMASNPMKSLPNPNNPNNPSHNSHENHAVQVLSKNNFAKLINPNGGEDNTESSEPKGPHRNFRRPARMLSSGKVVGILKIKLLRFMKLNRSKSLLRKERKKMEQSTKQMEIEGVEKEKEVLGNNNQEVVEILFTTESKEKEDNVEVVDAAKSINMGSSHEVVEIMFTTYTKEKMDNVEMVSVGKLDDVNKLSEPQVCRQIDGVEEVGDAQVEDTDVVDISTQSPSAKWGDRVEEKKVGGREKSRWDRLY</sequence>
<reference evidence="3" key="1">
    <citation type="journal article" date="2023" name="Proc. Natl. Acad. Sci. U.S.A.">
        <title>Genomic and structural basis for evolution of tropane alkaloid biosynthesis.</title>
        <authorList>
            <person name="Wanga Y.-J."/>
            <person name="Taina T."/>
            <person name="Yua J.-Y."/>
            <person name="Lia J."/>
            <person name="Xua B."/>
            <person name="Chenc J."/>
            <person name="D'Auriad J.C."/>
            <person name="Huanga J.-P."/>
            <person name="Huanga S.-X."/>
        </authorList>
    </citation>
    <scope>NUCLEOTIDE SEQUENCE [LARGE SCALE GENOMIC DNA]</scope>
    <source>
        <strain evidence="3">cv. KIB-2019</strain>
    </source>
</reference>
<organism evidence="2 3">
    <name type="scientific">Anisodus acutangulus</name>
    <dbReference type="NCBI Taxonomy" id="402998"/>
    <lineage>
        <taxon>Eukaryota</taxon>
        <taxon>Viridiplantae</taxon>
        <taxon>Streptophyta</taxon>
        <taxon>Embryophyta</taxon>
        <taxon>Tracheophyta</taxon>
        <taxon>Spermatophyta</taxon>
        <taxon>Magnoliopsida</taxon>
        <taxon>eudicotyledons</taxon>
        <taxon>Gunneridae</taxon>
        <taxon>Pentapetalae</taxon>
        <taxon>asterids</taxon>
        <taxon>lamiids</taxon>
        <taxon>Solanales</taxon>
        <taxon>Solanaceae</taxon>
        <taxon>Solanoideae</taxon>
        <taxon>Hyoscyameae</taxon>
        <taxon>Anisodus</taxon>
    </lineage>
</organism>
<proteinExistence type="predicted"/>
<feature type="region of interest" description="Disordered" evidence="1">
    <location>
        <begin position="252"/>
        <end position="283"/>
    </location>
</feature>
<protein>
    <submittedName>
        <fullName evidence="2">Uncharacterized protein</fullName>
    </submittedName>
</protein>
<dbReference type="EMBL" id="JAJAGQ010000019">
    <property type="protein sequence ID" value="KAJ8534763.1"/>
    <property type="molecule type" value="Genomic_DNA"/>
</dbReference>
<feature type="region of interest" description="Disordered" evidence="1">
    <location>
        <begin position="73"/>
        <end position="101"/>
    </location>
</feature>
<feature type="region of interest" description="Disordered" evidence="1">
    <location>
        <begin position="28"/>
        <end position="58"/>
    </location>
</feature>
<evidence type="ECO:0000313" key="3">
    <source>
        <dbReference type="Proteomes" id="UP001152561"/>
    </source>
</evidence>
<name>A0A9Q1LH36_9SOLA</name>
<gene>
    <name evidence="2" type="ORF">K7X08_016491</name>
</gene>
<accession>A0A9Q1LH36</accession>
<feature type="compositionally biased region" description="Low complexity" evidence="1">
    <location>
        <begin position="38"/>
        <end position="55"/>
    </location>
</feature>
<feature type="compositionally biased region" description="Polar residues" evidence="1">
    <location>
        <begin position="28"/>
        <end position="37"/>
    </location>
</feature>